<evidence type="ECO:0000313" key="3">
    <source>
        <dbReference type="Proteomes" id="UP000662904"/>
    </source>
</evidence>
<dbReference type="InterPro" id="IPR023323">
    <property type="entry name" value="Tex-like_dom_sf"/>
</dbReference>
<dbReference type="PANTHER" id="PTHR10724">
    <property type="entry name" value="30S RIBOSOMAL PROTEIN S1"/>
    <property type="match status" value="1"/>
</dbReference>
<dbReference type="GO" id="GO:0006139">
    <property type="term" value="P:nucleobase-containing compound metabolic process"/>
    <property type="evidence" value="ECO:0007669"/>
    <property type="project" value="InterPro"/>
</dbReference>
<dbReference type="InterPro" id="IPR050437">
    <property type="entry name" value="Ribos_protein_bS1-like"/>
</dbReference>
<dbReference type="InterPro" id="IPR044146">
    <property type="entry name" value="S1_Tex"/>
</dbReference>
<dbReference type="InterPro" id="IPR023319">
    <property type="entry name" value="Tex-like_HTH_dom_sf"/>
</dbReference>
<dbReference type="InterPro" id="IPR032639">
    <property type="entry name" value="Tex_YqgF"/>
</dbReference>
<gene>
    <name evidence="2" type="primary">yhgF</name>
    <name evidence="2" type="ORF">H0A61_01616</name>
</gene>
<dbReference type="AlphaFoldDB" id="A0A8A0RLH4"/>
<dbReference type="SUPFAM" id="SSF158832">
    <property type="entry name" value="Tex N-terminal region-like"/>
    <property type="match status" value="1"/>
</dbReference>
<sequence>MDIIKKIAGELNLKPNQVANTIKLLDDGNTVPFIARYRKEMTGELDEGVIREIESRTAYLRNLENRKQEVIRLIDEQGKLTPELVEKINGAEVLQEVEDLYRPYKPKRRTRATIAKEKGLEPLAETLLAQDVMEGDITQLAVPFVDEEKGVASPEEALQGAVDIIAEWVSDNAEFRKVIRDLTINEGILISKGEQGTKSEYEMYYDYKERVKTIPPYRVLAVNRGEREGFLSVKIEAPDEKILTYLNSEVVKREESITAPLVFRAVEDAYKRLIAPSIEREVRNELTSTAEDHAIKVFSENLSHLLLQAPIKGRVVLGIDPAYRTGCKIAVVDETGKLLETGVIYPTPPQNEIEKSKEVILDLVRKHGVSLISIGNGTASRETELFVAQLIRESGQNIHYIVVSEAGASVYSASKVAREEFPDLDVSVRGAISIARRVQDPLAELVKIEPKSIGVGQYQHDVNQKKLGESLAAVVESCVNSVGVDLNTASFSLLKYVAGVSSRVAKNIVNYRNEKGAFKRREELKQVPHLGEQTFIQCAGFLRIPGAENPLDNTPVHPESYSLAEGILRETGFALDDLKDGRWTKVKEALKDIDVEDIAERLGGGIPTIRDIIEALMKPGRDPREDMPQPIFKKDVLKMEDLKPDMVLTGTVRNVVDFGAFVDIGVGQDGLVHISELSDKFVKRPMDVVAVGDLVRVRVLSVDVERERISLSMRGV</sequence>
<dbReference type="Pfam" id="PF12836">
    <property type="entry name" value="HHH_3"/>
    <property type="match status" value="1"/>
</dbReference>
<dbReference type="SUPFAM" id="SSF47781">
    <property type="entry name" value="RuvA domain 2-like"/>
    <property type="match status" value="2"/>
</dbReference>
<dbReference type="SMART" id="SM00316">
    <property type="entry name" value="S1"/>
    <property type="match status" value="1"/>
</dbReference>
<dbReference type="KEGG" id="kme:H0A61_01616"/>
<dbReference type="Gene3D" id="1.10.3500.10">
    <property type="entry name" value="Tex N-terminal region-like"/>
    <property type="match status" value="1"/>
</dbReference>
<dbReference type="SUPFAM" id="SSF50249">
    <property type="entry name" value="Nucleic acid-binding proteins"/>
    <property type="match status" value="1"/>
</dbReference>
<protein>
    <submittedName>
        <fullName evidence="2">Protein YhgF</fullName>
    </submittedName>
</protein>
<feature type="domain" description="S1 motif" evidence="1">
    <location>
        <begin position="645"/>
        <end position="714"/>
    </location>
</feature>
<dbReference type="InterPro" id="IPR006641">
    <property type="entry name" value="YqgF/RNaseH-like_dom"/>
</dbReference>
<dbReference type="Gene3D" id="1.10.10.650">
    <property type="entry name" value="RuvA domain 2-like"/>
    <property type="match status" value="1"/>
</dbReference>
<name>A0A8A0RLH4_9FIRM</name>
<dbReference type="PROSITE" id="PS50126">
    <property type="entry name" value="S1"/>
    <property type="match status" value="1"/>
</dbReference>
<dbReference type="InterPro" id="IPR012337">
    <property type="entry name" value="RNaseH-like_sf"/>
</dbReference>
<dbReference type="InterPro" id="IPR010994">
    <property type="entry name" value="RuvA_2-like"/>
</dbReference>
<dbReference type="Gene3D" id="1.10.150.310">
    <property type="entry name" value="Tex RuvX-like domain-like"/>
    <property type="match status" value="1"/>
</dbReference>
<dbReference type="InterPro" id="IPR018974">
    <property type="entry name" value="Tex-like_N"/>
</dbReference>
<accession>A0A8A0RLH4</accession>
<dbReference type="Proteomes" id="UP000662904">
    <property type="component" value="Chromosome"/>
</dbReference>
<dbReference type="Pfam" id="PF00575">
    <property type="entry name" value="S1"/>
    <property type="match status" value="1"/>
</dbReference>
<dbReference type="PANTHER" id="PTHR10724:SF10">
    <property type="entry name" value="S1 RNA-BINDING DOMAIN-CONTAINING PROTEIN 1"/>
    <property type="match status" value="1"/>
</dbReference>
<dbReference type="CDD" id="cd05685">
    <property type="entry name" value="S1_Tex"/>
    <property type="match status" value="1"/>
</dbReference>
<dbReference type="GO" id="GO:0003735">
    <property type="term" value="F:structural constituent of ribosome"/>
    <property type="evidence" value="ECO:0007669"/>
    <property type="project" value="TreeGrafter"/>
</dbReference>
<dbReference type="EMBL" id="CP059066">
    <property type="protein sequence ID" value="QSQ09255.1"/>
    <property type="molecule type" value="Genomic_DNA"/>
</dbReference>
<dbReference type="FunFam" id="2.40.50.140:FF:000051">
    <property type="entry name" value="RNA-binding transcriptional accessory protein"/>
    <property type="match status" value="1"/>
</dbReference>
<dbReference type="InterPro" id="IPR037027">
    <property type="entry name" value="YqgF/RNaseH-like_dom_sf"/>
</dbReference>
<dbReference type="RefSeq" id="WP_206706615.1">
    <property type="nucleotide sequence ID" value="NZ_CP059066.1"/>
</dbReference>
<dbReference type="SMART" id="SM00732">
    <property type="entry name" value="YqgFc"/>
    <property type="match status" value="1"/>
</dbReference>
<dbReference type="GO" id="GO:0005737">
    <property type="term" value="C:cytoplasm"/>
    <property type="evidence" value="ECO:0007669"/>
    <property type="project" value="UniProtKB-ARBA"/>
</dbReference>
<dbReference type="Gene3D" id="3.30.420.140">
    <property type="entry name" value="YqgF/RNase H-like domain"/>
    <property type="match status" value="1"/>
</dbReference>
<dbReference type="GO" id="GO:0006412">
    <property type="term" value="P:translation"/>
    <property type="evidence" value="ECO:0007669"/>
    <property type="project" value="TreeGrafter"/>
</dbReference>
<dbReference type="Pfam" id="PF22706">
    <property type="entry name" value="Tex_central_region"/>
    <property type="match status" value="1"/>
</dbReference>
<dbReference type="Pfam" id="PF16921">
    <property type="entry name" value="Tex_YqgF"/>
    <property type="match status" value="1"/>
</dbReference>
<evidence type="ECO:0000313" key="2">
    <source>
        <dbReference type="EMBL" id="QSQ09255.1"/>
    </source>
</evidence>
<dbReference type="Pfam" id="PF17674">
    <property type="entry name" value="HHH_9"/>
    <property type="match status" value="1"/>
</dbReference>
<dbReference type="FunFam" id="1.10.150.310:FF:000001">
    <property type="entry name" value="RNA-binding transcriptional accessory protein"/>
    <property type="match status" value="1"/>
</dbReference>
<dbReference type="Gene3D" id="2.40.50.140">
    <property type="entry name" value="Nucleic acid-binding proteins"/>
    <property type="match status" value="1"/>
</dbReference>
<reference evidence="2" key="1">
    <citation type="submission" date="2020-07" db="EMBL/GenBank/DDBJ databases">
        <title>Koleobacter methoxysyntrophicus gen. nov., sp. nov., a novel anaerobic bacterium isolated from deep subsurface oil field and proposal of Koleobacterales ord. nov. in the phylum Firmicutes.</title>
        <authorList>
            <person name="Sakamoto S."/>
            <person name="Tamaki H."/>
        </authorList>
    </citation>
    <scope>NUCLEOTIDE SEQUENCE</scope>
    <source>
        <strain evidence="2">NRmbB1</strain>
    </source>
</reference>
<dbReference type="InterPro" id="IPR012340">
    <property type="entry name" value="NA-bd_OB-fold"/>
</dbReference>
<keyword evidence="3" id="KW-1185">Reference proteome</keyword>
<dbReference type="SUPFAM" id="SSF53098">
    <property type="entry name" value="Ribonuclease H-like"/>
    <property type="match status" value="1"/>
</dbReference>
<dbReference type="Pfam" id="PF09371">
    <property type="entry name" value="Tex_N"/>
    <property type="match status" value="1"/>
</dbReference>
<dbReference type="InterPro" id="IPR055179">
    <property type="entry name" value="Tex-like_central_region"/>
</dbReference>
<dbReference type="GO" id="GO:0003729">
    <property type="term" value="F:mRNA binding"/>
    <property type="evidence" value="ECO:0007669"/>
    <property type="project" value="TreeGrafter"/>
</dbReference>
<dbReference type="FunFam" id="1.10.10.650:FF:000001">
    <property type="entry name" value="S1 RNA-binding domain 1"/>
    <property type="match status" value="1"/>
</dbReference>
<evidence type="ECO:0000259" key="1">
    <source>
        <dbReference type="PROSITE" id="PS50126"/>
    </source>
</evidence>
<dbReference type="FunFam" id="3.30.420.140:FF:000001">
    <property type="entry name" value="RNA-binding transcriptional accessory protein"/>
    <property type="match status" value="1"/>
</dbReference>
<organism evidence="2 3">
    <name type="scientific">Koleobacter methoxysyntrophicus</name>
    <dbReference type="NCBI Taxonomy" id="2751313"/>
    <lineage>
        <taxon>Bacteria</taxon>
        <taxon>Bacillati</taxon>
        <taxon>Bacillota</taxon>
        <taxon>Clostridia</taxon>
        <taxon>Koleobacterales</taxon>
        <taxon>Koleobacteraceae</taxon>
        <taxon>Koleobacter</taxon>
    </lineage>
</organism>
<dbReference type="InterPro" id="IPR003029">
    <property type="entry name" value="S1_domain"/>
</dbReference>
<dbReference type="InterPro" id="IPR041692">
    <property type="entry name" value="HHH_9"/>
</dbReference>
<proteinExistence type="predicted"/>